<dbReference type="Pfam" id="PF22091">
    <property type="entry name" value="DUF6941"/>
    <property type="match status" value="1"/>
</dbReference>
<evidence type="ECO:0000313" key="2">
    <source>
        <dbReference type="Proteomes" id="UP001603978"/>
    </source>
</evidence>
<protein>
    <submittedName>
        <fullName evidence="1">DUF6941 family protein</fullName>
    </submittedName>
</protein>
<dbReference type="RefSeq" id="WP_393170595.1">
    <property type="nucleotide sequence ID" value="NZ_JBICRM010000019.1"/>
</dbReference>
<dbReference type="InterPro" id="IPR054221">
    <property type="entry name" value="DUF6941"/>
</dbReference>
<organism evidence="1 2">
    <name type="scientific">Nonomuraea marmarensis</name>
    <dbReference type="NCBI Taxonomy" id="3351344"/>
    <lineage>
        <taxon>Bacteria</taxon>
        <taxon>Bacillati</taxon>
        <taxon>Actinomycetota</taxon>
        <taxon>Actinomycetes</taxon>
        <taxon>Streptosporangiales</taxon>
        <taxon>Streptosporangiaceae</taxon>
        <taxon>Nonomuraea</taxon>
    </lineage>
</organism>
<reference evidence="1 2" key="1">
    <citation type="submission" date="2024-10" db="EMBL/GenBank/DDBJ databases">
        <authorList>
            <person name="Topkara A.R."/>
            <person name="Saygin H."/>
        </authorList>
    </citation>
    <scope>NUCLEOTIDE SEQUENCE [LARGE SCALE GENOMIC DNA]</scope>
    <source>
        <strain evidence="1 2">M3C6</strain>
    </source>
</reference>
<dbReference type="EMBL" id="JBICRM010000019">
    <property type="protein sequence ID" value="MFG1707157.1"/>
    <property type="molecule type" value="Genomic_DNA"/>
</dbReference>
<comment type="caution">
    <text evidence="1">The sequence shown here is derived from an EMBL/GenBank/DDBJ whole genome shotgun (WGS) entry which is preliminary data.</text>
</comment>
<keyword evidence="2" id="KW-1185">Reference proteome</keyword>
<sequence>MEAFIVLCDAAQHDVASGKINVLGGDWSVTDARPTQTAVAMFIRLSWEEATEGRSFTLRLVDDTGKQVRIGEPGEERPIEYGGTLQLNESAADTDPAAKLVDVHNSFAVTVPELPLEPGRRYVWEVRTSGELLSLVAFAVREAPPSPTDV</sequence>
<name>A0ABW7AIM6_9ACTN</name>
<dbReference type="Proteomes" id="UP001603978">
    <property type="component" value="Unassembled WGS sequence"/>
</dbReference>
<gene>
    <name evidence="1" type="ORF">ACFLIM_28575</name>
</gene>
<proteinExistence type="predicted"/>
<accession>A0ABW7AIM6</accession>
<evidence type="ECO:0000313" key="1">
    <source>
        <dbReference type="EMBL" id="MFG1707157.1"/>
    </source>
</evidence>